<evidence type="ECO:0000256" key="4">
    <source>
        <dbReference type="ARBA" id="ARBA00023002"/>
    </source>
</evidence>
<comment type="function">
    <text evidence="6">May alleviate iron toxicity in the presence of oxygen.</text>
</comment>
<dbReference type="CDD" id="cd01055">
    <property type="entry name" value="Nonheme_Ferritin"/>
    <property type="match status" value="1"/>
</dbReference>
<feature type="binding site" evidence="7">
    <location>
        <position position="127"/>
    </location>
    <ligand>
        <name>Fe cation</name>
        <dbReference type="ChEBI" id="CHEBI:24875"/>
        <label>1</label>
    </ligand>
</feature>
<dbReference type="InterPro" id="IPR012347">
    <property type="entry name" value="Ferritin-like"/>
</dbReference>
<keyword evidence="2 8" id="KW-0409">Iron storage</keyword>
<evidence type="ECO:0000256" key="8">
    <source>
        <dbReference type="RuleBase" id="RU361145"/>
    </source>
</evidence>
<keyword evidence="3 7" id="KW-0479">Metal-binding</keyword>
<dbReference type="InterPro" id="IPR008331">
    <property type="entry name" value="Ferritin_DPS_dom"/>
</dbReference>
<protein>
    <recommendedName>
        <fullName evidence="8">Ferritin</fullName>
        <ecNumber evidence="8">1.16.3.2</ecNumber>
    </recommendedName>
</protein>
<accession>A0A412TVZ5</accession>
<dbReference type="Gene3D" id="1.20.1260.10">
    <property type="match status" value="1"/>
</dbReference>
<comment type="subcellular location">
    <subcellularLocation>
        <location evidence="8">Cytoplasm</location>
    </subcellularLocation>
</comment>
<dbReference type="EMBL" id="JAKNDN010000003">
    <property type="protein sequence ID" value="MCG4958613.1"/>
    <property type="molecule type" value="Genomic_DNA"/>
</dbReference>
<dbReference type="Proteomes" id="UP001199750">
    <property type="component" value="Unassembled WGS sequence"/>
</dbReference>
<comment type="caution">
    <text evidence="11">The sequence shown here is derived from an EMBL/GenBank/DDBJ whole genome shotgun (WGS) entry which is preliminary data.</text>
</comment>
<dbReference type="GO" id="GO:0006879">
    <property type="term" value="P:intracellular iron ion homeostasis"/>
    <property type="evidence" value="ECO:0007669"/>
    <property type="project" value="UniProtKB-KW"/>
</dbReference>
<evidence type="ECO:0000256" key="7">
    <source>
        <dbReference type="PIRSR" id="PIRSR601519-1"/>
    </source>
</evidence>
<dbReference type="EMBL" id="QRYC01000003">
    <property type="protein sequence ID" value="RGU58035.1"/>
    <property type="molecule type" value="Genomic_DNA"/>
</dbReference>
<dbReference type="SUPFAM" id="SSF47240">
    <property type="entry name" value="Ferritin-like"/>
    <property type="match status" value="1"/>
</dbReference>
<name>A0A412TVZ5_9BACT</name>
<dbReference type="GO" id="GO:0004322">
    <property type="term" value="F:ferroxidase activity"/>
    <property type="evidence" value="ECO:0007669"/>
    <property type="project" value="TreeGrafter"/>
</dbReference>
<evidence type="ECO:0000256" key="6">
    <source>
        <dbReference type="ARBA" id="ARBA00054546"/>
    </source>
</evidence>
<evidence type="ECO:0000313" key="10">
    <source>
        <dbReference type="EMBL" id="MCG4958613.1"/>
    </source>
</evidence>
<dbReference type="InterPro" id="IPR009078">
    <property type="entry name" value="Ferritin-like_SF"/>
</dbReference>
<feature type="binding site" evidence="7">
    <location>
        <position position="53"/>
    </location>
    <ligand>
        <name>Fe cation</name>
        <dbReference type="ChEBI" id="CHEBI:24875"/>
        <label>1</label>
    </ligand>
</feature>
<dbReference type="PANTHER" id="PTHR11431:SF127">
    <property type="entry name" value="BACTERIAL NON-HEME FERRITIN"/>
    <property type="match status" value="1"/>
</dbReference>
<dbReference type="Pfam" id="PF00210">
    <property type="entry name" value="Ferritin"/>
    <property type="match status" value="1"/>
</dbReference>
<dbReference type="PROSITE" id="PS50905">
    <property type="entry name" value="FERRITIN_LIKE"/>
    <property type="match status" value="1"/>
</dbReference>
<dbReference type="GO" id="GO:0006826">
    <property type="term" value="P:iron ion transport"/>
    <property type="evidence" value="ECO:0007669"/>
    <property type="project" value="InterPro"/>
</dbReference>
<evidence type="ECO:0000256" key="1">
    <source>
        <dbReference type="ARBA" id="ARBA00006950"/>
    </source>
</evidence>
<comment type="function">
    <text evidence="8">Iron-storage protein.</text>
</comment>
<dbReference type="InterPro" id="IPR041719">
    <property type="entry name" value="Ferritin_prok"/>
</dbReference>
<feature type="binding site" evidence="7">
    <location>
        <position position="94"/>
    </location>
    <ligand>
        <name>Fe cation</name>
        <dbReference type="ChEBI" id="CHEBI:24875"/>
        <label>1</label>
    </ligand>
</feature>
<keyword evidence="4" id="KW-0560">Oxidoreductase</keyword>
<sequence length="159" mass="18049">MISEKLQNAINEQITAEMWSSNLYLSMSFYFACEGFDGFAHWMKKQSQEELEHAYTMADYVTKRGGKAKVDKIDVVPQGWGSPLEVFQHVYEHECKVSKMIDNLVSIASAEKDNATQDFLWGFVREQVEEEATAQGIVDKLKKAGDTGLLFIDAQLAKR</sequence>
<gene>
    <name evidence="11" type="ORF">DWW57_02950</name>
    <name evidence="10" type="ORF">L0P03_01915</name>
</gene>
<dbReference type="GO" id="GO:0008198">
    <property type="term" value="F:ferrous iron binding"/>
    <property type="evidence" value="ECO:0007669"/>
    <property type="project" value="TreeGrafter"/>
</dbReference>
<dbReference type="AlphaFoldDB" id="A0A412TVZ5"/>
<keyword evidence="8" id="KW-0963">Cytoplasm</keyword>
<comment type="similarity">
    <text evidence="1 8">Belongs to the ferritin family. Prokaryotic subfamily.</text>
</comment>
<reference evidence="11 12" key="1">
    <citation type="submission" date="2018-08" db="EMBL/GenBank/DDBJ databases">
        <title>A genome reference for cultivated species of the human gut microbiota.</title>
        <authorList>
            <person name="Zou Y."/>
            <person name="Xue W."/>
            <person name="Luo G."/>
        </authorList>
    </citation>
    <scope>NUCLEOTIDE SEQUENCE [LARGE SCALE GENOMIC DNA]</scope>
    <source>
        <strain evidence="11 12">AF16-14</strain>
    </source>
</reference>
<evidence type="ECO:0000313" key="12">
    <source>
        <dbReference type="Proteomes" id="UP000284243"/>
    </source>
</evidence>
<organism evidence="11 12">
    <name type="scientific">Odoribacter splanchnicus</name>
    <dbReference type="NCBI Taxonomy" id="28118"/>
    <lineage>
        <taxon>Bacteria</taxon>
        <taxon>Pseudomonadati</taxon>
        <taxon>Bacteroidota</taxon>
        <taxon>Bacteroidia</taxon>
        <taxon>Bacteroidales</taxon>
        <taxon>Odoribacteraceae</taxon>
        <taxon>Odoribacter</taxon>
    </lineage>
</organism>
<reference evidence="10" key="2">
    <citation type="submission" date="2022-01" db="EMBL/GenBank/DDBJ databases">
        <title>Collection of gut derived symbiotic bacterial strains cultured from healthy donors.</title>
        <authorList>
            <person name="Lin H."/>
            <person name="Kohout C."/>
            <person name="Waligurski E."/>
            <person name="Pamer E.G."/>
        </authorList>
    </citation>
    <scope>NUCLEOTIDE SEQUENCE</scope>
    <source>
        <strain evidence="10">DFI.1.149</strain>
    </source>
</reference>
<dbReference type="GO" id="GO:0042802">
    <property type="term" value="F:identical protein binding"/>
    <property type="evidence" value="ECO:0007669"/>
    <property type="project" value="UniProtKB-ARBA"/>
</dbReference>
<evidence type="ECO:0000313" key="11">
    <source>
        <dbReference type="EMBL" id="RGU58035.1"/>
    </source>
</evidence>
<dbReference type="GO" id="GO:0008199">
    <property type="term" value="F:ferric iron binding"/>
    <property type="evidence" value="ECO:0007669"/>
    <property type="project" value="InterPro"/>
</dbReference>
<feature type="binding site" evidence="7">
    <location>
        <position position="50"/>
    </location>
    <ligand>
        <name>Fe cation</name>
        <dbReference type="ChEBI" id="CHEBI:24875"/>
        <label>1</label>
    </ligand>
</feature>
<evidence type="ECO:0000259" key="9">
    <source>
        <dbReference type="PROSITE" id="PS50905"/>
    </source>
</evidence>
<comment type="catalytic activity">
    <reaction evidence="8">
        <text>4 Fe(2+) + O2 + 6 H2O = 4 iron(III) oxide-hydroxide + 12 H(+)</text>
        <dbReference type="Rhea" id="RHEA:11972"/>
        <dbReference type="ChEBI" id="CHEBI:15377"/>
        <dbReference type="ChEBI" id="CHEBI:15378"/>
        <dbReference type="ChEBI" id="CHEBI:15379"/>
        <dbReference type="ChEBI" id="CHEBI:29033"/>
        <dbReference type="ChEBI" id="CHEBI:78619"/>
        <dbReference type="EC" id="1.16.3.2"/>
    </reaction>
</comment>
<dbReference type="RefSeq" id="WP_022161128.1">
    <property type="nucleotide sequence ID" value="NZ_BAABYK010000001.1"/>
</dbReference>
<dbReference type="PANTHER" id="PTHR11431">
    <property type="entry name" value="FERRITIN"/>
    <property type="match status" value="1"/>
</dbReference>
<dbReference type="FunFam" id="1.20.1260.10:FF:000001">
    <property type="entry name" value="Non-heme ferritin"/>
    <property type="match status" value="1"/>
</dbReference>
<dbReference type="InterPro" id="IPR001519">
    <property type="entry name" value="Ferritin"/>
</dbReference>
<proteinExistence type="inferred from homology"/>
<dbReference type="EC" id="1.16.3.2" evidence="8"/>
<dbReference type="GO" id="GO:0005829">
    <property type="term" value="C:cytosol"/>
    <property type="evidence" value="ECO:0007669"/>
    <property type="project" value="TreeGrafter"/>
</dbReference>
<evidence type="ECO:0000256" key="2">
    <source>
        <dbReference type="ARBA" id="ARBA00022434"/>
    </source>
</evidence>
<feature type="binding site" evidence="7">
    <location>
        <position position="17"/>
    </location>
    <ligand>
        <name>Fe cation</name>
        <dbReference type="ChEBI" id="CHEBI:24875"/>
        <label>1</label>
    </ligand>
</feature>
<evidence type="ECO:0000256" key="5">
    <source>
        <dbReference type="ARBA" id="ARBA00023004"/>
    </source>
</evidence>
<keyword evidence="5 7" id="KW-0408">Iron</keyword>
<feature type="domain" description="Ferritin-like diiron" evidence="9">
    <location>
        <begin position="1"/>
        <end position="145"/>
    </location>
</feature>
<evidence type="ECO:0000256" key="3">
    <source>
        <dbReference type="ARBA" id="ARBA00022723"/>
    </source>
</evidence>
<dbReference type="InterPro" id="IPR009040">
    <property type="entry name" value="Ferritin-like_diiron"/>
</dbReference>
<dbReference type="Proteomes" id="UP000284243">
    <property type="component" value="Unassembled WGS sequence"/>
</dbReference>